<protein>
    <recommendedName>
        <fullName evidence="1">Endo-beta-1,6-galactanase-like domain-containing protein</fullName>
    </recommendedName>
</protein>
<dbReference type="Gene3D" id="2.60.40.1180">
    <property type="entry name" value="Golgi alpha-mannosidase II"/>
    <property type="match status" value="1"/>
</dbReference>
<organism evidence="2 3">
    <name type="scientific">Vallitalea guaymasensis</name>
    <dbReference type="NCBI Taxonomy" id="1185412"/>
    <lineage>
        <taxon>Bacteria</taxon>
        <taxon>Bacillati</taxon>
        <taxon>Bacillota</taxon>
        <taxon>Clostridia</taxon>
        <taxon>Lachnospirales</taxon>
        <taxon>Vallitaleaceae</taxon>
        <taxon>Vallitalea</taxon>
    </lineage>
</organism>
<gene>
    <name evidence="2" type="ORF">HYG85_10955</name>
</gene>
<feature type="domain" description="Endo-beta-1,6-galactanase-like" evidence="1">
    <location>
        <begin position="38"/>
        <end position="263"/>
    </location>
</feature>
<sequence>MKKIRKITSIICVLTVVLTLSGIVIPVEEVHAQDVSVVKIDPNIQFQTLEGWGINLAWWGNTIGNWPEDKRDEIGELLFGDNGLDMNIVRFNIGAGDNPTHDHMNSGCFLNAEMEGYEPEEGVWNWNGDEGQRDMLQIAKNKGVNIFEAFANSAPYWMTKSGCTAGNVLSLPNFKPEYTDAFAEYLVQVVKHARDYWGIDFRSLEPFNEPDGFWMKGRPQEGMIIWDTQNDILKSLHDKIEENGLDTQLTAMDVWSIDKLDDHYDYYEDITKSYLSQLNVHSYSGDNRRGVNAFVEQEGKRLWMSEFGCGDGNDHNNIENGTKLAEIIINDLREMKPDAWLYWQPVENEEDRDDAWGFIHANYKDTSYKYWIKKQYYTYGQFSKFIRAGYKLIDIGSKDAIGAYDEDSKKLVILMLNNTDSDINYNYDLSKFNEMDEYAVVHRTSSQENLAHIEDAFISNKQLTAIAKAKSITTYVVSNIDYIPLGQVKEVDNNIVGIDINEFNYVGNWNNENGNHISDVRDSYAEFTFEGTGVKLYGNKGRDYGMVGVSVDDGAEIWIDLFSEVSKEDTYIFSSKRLAPGTHKIKVRVTGDKNPFSQGCGVGINCARGIDYRGEQINISKTDDREITDVKLGIDFYIDGKKHYDYEYLDTFDNTKQTYLKANGGNNALTHWAGDFLKLNSSKNGPAVIEITNLDDRDIENVTVHIDFKIDGTWHYDYEDISNLDGIINLTLDAHNGNFNIIKNRYEGDYLK</sequence>
<keyword evidence="3" id="KW-1185">Reference proteome</keyword>
<reference evidence="2 3" key="1">
    <citation type="submission" date="2020-07" db="EMBL/GenBank/DDBJ databases">
        <title>Vallitalea guaymasensis genome.</title>
        <authorList>
            <person name="Postec A."/>
        </authorList>
    </citation>
    <scope>NUCLEOTIDE SEQUENCE [LARGE SCALE GENOMIC DNA]</scope>
    <source>
        <strain evidence="2 3">Ra1766G1</strain>
    </source>
</reference>
<dbReference type="InterPro" id="IPR013780">
    <property type="entry name" value="Glyco_hydro_b"/>
</dbReference>
<dbReference type="PANTHER" id="PTHR42767">
    <property type="entry name" value="ENDO-BETA-1,6-GALACTANASE"/>
    <property type="match status" value="1"/>
</dbReference>
<dbReference type="Pfam" id="PF14587">
    <property type="entry name" value="Glyco_hydr_30_2"/>
    <property type="match status" value="1"/>
</dbReference>
<dbReference type="InterPro" id="IPR017853">
    <property type="entry name" value="GH"/>
</dbReference>
<evidence type="ECO:0000259" key="1">
    <source>
        <dbReference type="Pfam" id="PF14587"/>
    </source>
</evidence>
<dbReference type="EMBL" id="CP058561">
    <property type="protein sequence ID" value="QUH29408.1"/>
    <property type="molecule type" value="Genomic_DNA"/>
</dbReference>
<dbReference type="Proteomes" id="UP000677305">
    <property type="component" value="Chromosome"/>
</dbReference>
<name>A0A8J8SC36_9FIRM</name>
<dbReference type="SUPFAM" id="SSF51445">
    <property type="entry name" value="(Trans)glycosidases"/>
    <property type="match status" value="1"/>
</dbReference>
<dbReference type="InterPro" id="IPR039743">
    <property type="entry name" value="6GAL/EXGAL"/>
</dbReference>
<proteinExistence type="predicted"/>
<dbReference type="AlphaFoldDB" id="A0A8J8SC36"/>
<dbReference type="Gene3D" id="3.20.20.80">
    <property type="entry name" value="Glycosidases"/>
    <property type="match status" value="1"/>
</dbReference>
<accession>A0A8J8SC36</accession>
<dbReference type="PANTHER" id="PTHR42767:SF1">
    <property type="entry name" value="ENDO-BETA-1,6-GALACTANASE-LIKE DOMAIN-CONTAINING PROTEIN"/>
    <property type="match status" value="1"/>
</dbReference>
<evidence type="ECO:0000313" key="3">
    <source>
        <dbReference type="Proteomes" id="UP000677305"/>
    </source>
</evidence>
<dbReference type="KEGG" id="vgu:HYG85_10955"/>
<dbReference type="GO" id="GO:0004553">
    <property type="term" value="F:hydrolase activity, hydrolyzing O-glycosyl compounds"/>
    <property type="evidence" value="ECO:0007669"/>
    <property type="project" value="InterPro"/>
</dbReference>
<evidence type="ECO:0000313" key="2">
    <source>
        <dbReference type="EMBL" id="QUH29408.1"/>
    </source>
</evidence>
<dbReference type="Gene3D" id="2.60.120.260">
    <property type="entry name" value="Galactose-binding domain-like"/>
    <property type="match status" value="1"/>
</dbReference>
<dbReference type="RefSeq" id="WP_212693489.1">
    <property type="nucleotide sequence ID" value="NZ_CP058561.1"/>
</dbReference>
<dbReference type="InterPro" id="IPR039514">
    <property type="entry name" value="6GAL-like"/>
</dbReference>